<reference evidence="8" key="2">
    <citation type="submission" date="2020-09" db="EMBL/GenBank/DDBJ databases">
        <authorList>
            <person name="Sun Q."/>
            <person name="Zhou Y."/>
        </authorList>
    </citation>
    <scope>NUCLEOTIDE SEQUENCE</scope>
    <source>
        <strain evidence="8">CGMCC 1.15425</strain>
    </source>
</reference>
<dbReference type="InterPro" id="IPR032466">
    <property type="entry name" value="Metal_Hydrolase"/>
</dbReference>
<dbReference type="RefSeq" id="WP_068812862.1">
    <property type="nucleotide sequence ID" value="NZ_BMIY01000005.1"/>
</dbReference>
<dbReference type="InterPro" id="IPR001130">
    <property type="entry name" value="TatD-like"/>
</dbReference>
<dbReference type="Proteomes" id="UP000627715">
    <property type="component" value="Unassembled WGS sequence"/>
</dbReference>
<comment type="caution">
    <text evidence="8">The sequence shown here is derived from an EMBL/GenBank/DDBJ whole genome shotgun (WGS) entry which is preliminary data.</text>
</comment>
<name>A0A917GTT6_9GAMM</name>
<dbReference type="PANTHER" id="PTHR10060:SF15">
    <property type="entry name" value="DEOXYRIBONUCLEASE TATDN1"/>
    <property type="match status" value="1"/>
</dbReference>
<dbReference type="Pfam" id="PF01026">
    <property type="entry name" value="TatD_DNase"/>
    <property type="match status" value="1"/>
</dbReference>
<evidence type="ECO:0000256" key="3">
    <source>
        <dbReference type="ARBA" id="ARBA00022723"/>
    </source>
</evidence>
<evidence type="ECO:0000256" key="6">
    <source>
        <dbReference type="ARBA" id="ARBA00022842"/>
    </source>
</evidence>
<accession>A0A917GTT6</accession>
<protein>
    <submittedName>
        <fullName evidence="8">Secretion protein MttC</fullName>
    </submittedName>
</protein>
<evidence type="ECO:0000256" key="1">
    <source>
        <dbReference type="ARBA" id="ARBA00022490"/>
    </source>
</evidence>
<keyword evidence="2" id="KW-0540">Nuclease</keyword>
<dbReference type="PANTHER" id="PTHR10060">
    <property type="entry name" value="TATD FAMILY DEOXYRIBONUCLEASE"/>
    <property type="match status" value="1"/>
</dbReference>
<evidence type="ECO:0000313" key="8">
    <source>
        <dbReference type="EMBL" id="GGG56416.1"/>
    </source>
</evidence>
<evidence type="ECO:0000256" key="2">
    <source>
        <dbReference type="ARBA" id="ARBA00022722"/>
    </source>
</evidence>
<proteinExistence type="predicted"/>
<feature type="binding site" evidence="7">
    <location>
        <position position="133"/>
    </location>
    <ligand>
        <name>a divalent metal cation</name>
        <dbReference type="ChEBI" id="CHEBI:60240"/>
        <label>2</label>
    </ligand>
</feature>
<keyword evidence="5" id="KW-0269">Exonuclease</keyword>
<dbReference type="SUPFAM" id="SSF51556">
    <property type="entry name" value="Metallo-dependent hydrolases"/>
    <property type="match status" value="1"/>
</dbReference>
<keyword evidence="4" id="KW-0378">Hydrolase</keyword>
<keyword evidence="1" id="KW-0963">Cytoplasm</keyword>
<gene>
    <name evidence="8" type="primary">mttC</name>
    <name evidence="8" type="ORF">GCM10011403_11930</name>
</gene>
<dbReference type="CDD" id="cd01310">
    <property type="entry name" value="TatD_DNAse"/>
    <property type="match status" value="1"/>
</dbReference>
<feature type="binding site" evidence="7">
    <location>
        <position position="209"/>
    </location>
    <ligand>
        <name>a divalent metal cation</name>
        <dbReference type="ChEBI" id="CHEBI:60240"/>
        <label>1</label>
    </ligand>
</feature>
<evidence type="ECO:0000313" key="9">
    <source>
        <dbReference type="Proteomes" id="UP000627715"/>
    </source>
</evidence>
<keyword evidence="6" id="KW-0460">Magnesium</keyword>
<evidence type="ECO:0000256" key="4">
    <source>
        <dbReference type="ARBA" id="ARBA00022801"/>
    </source>
</evidence>
<dbReference type="FunFam" id="3.20.20.140:FF:000018">
    <property type="entry name" value="3'-5' ssDNA/RNA exonuclease TatD"/>
    <property type="match status" value="1"/>
</dbReference>
<dbReference type="Gene3D" id="3.20.20.140">
    <property type="entry name" value="Metal-dependent hydrolases"/>
    <property type="match status" value="1"/>
</dbReference>
<feature type="binding site" evidence="7">
    <location>
        <position position="97"/>
    </location>
    <ligand>
        <name>a divalent metal cation</name>
        <dbReference type="ChEBI" id="CHEBI:60240"/>
        <label>1</label>
    </ligand>
</feature>
<dbReference type="PIRSF" id="PIRSF005902">
    <property type="entry name" value="DNase_TatD"/>
    <property type="match status" value="1"/>
</dbReference>
<keyword evidence="3 7" id="KW-0479">Metal-binding</keyword>
<dbReference type="EMBL" id="BMIY01000005">
    <property type="protein sequence ID" value="GGG56416.1"/>
    <property type="molecule type" value="Genomic_DNA"/>
</dbReference>
<evidence type="ECO:0000256" key="5">
    <source>
        <dbReference type="ARBA" id="ARBA00022839"/>
    </source>
</evidence>
<feature type="binding site" evidence="7">
    <location>
        <position position="158"/>
    </location>
    <ligand>
        <name>a divalent metal cation</name>
        <dbReference type="ChEBI" id="CHEBI:60240"/>
        <label>2</label>
    </ligand>
</feature>
<dbReference type="OrthoDB" id="9810005at2"/>
<evidence type="ECO:0000256" key="7">
    <source>
        <dbReference type="PIRSR" id="PIRSR005902-1"/>
    </source>
</evidence>
<reference evidence="8" key="1">
    <citation type="journal article" date="2014" name="Int. J. Syst. Evol. Microbiol.">
        <title>Complete genome sequence of Corynebacterium casei LMG S-19264T (=DSM 44701T), isolated from a smear-ripened cheese.</title>
        <authorList>
            <consortium name="US DOE Joint Genome Institute (JGI-PGF)"/>
            <person name="Walter F."/>
            <person name="Albersmeier A."/>
            <person name="Kalinowski J."/>
            <person name="Ruckert C."/>
        </authorList>
    </citation>
    <scope>NUCLEOTIDE SEQUENCE</scope>
    <source>
        <strain evidence="8">CGMCC 1.15425</strain>
    </source>
</reference>
<keyword evidence="9" id="KW-1185">Reference proteome</keyword>
<organism evidence="8 9">
    <name type="scientific">Pseudohongiella nitratireducens</name>
    <dbReference type="NCBI Taxonomy" id="1768907"/>
    <lineage>
        <taxon>Bacteria</taxon>
        <taxon>Pseudomonadati</taxon>
        <taxon>Pseudomonadota</taxon>
        <taxon>Gammaproteobacteria</taxon>
        <taxon>Pseudomonadales</taxon>
        <taxon>Pseudohongiellaceae</taxon>
        <taxon>Pseudohongiella</taxon>
    </lineage>
</organism>
<sequence length="273" mass="30211">MNSTHPLIDIGANLGHDSFDHDLEAVLDRARAAGLVHQMVTGTTLAASQKALQICQKYPALSATAGIHPHEASQATPAVLGGIRELLDDPLVRAVGETGLDFNRDYSPRPAQEESFEAHLQMAVETGLPAFLHQRDAHSRFLPILKHYRDHLSAAVVHCFTDSKEALYDYLDLDLYIGITGWICDERRGSHLHAIVGDIPANRLMIETDAPYLMPRSLRPKPKSRRNEPAYLTEVLSVVAEHCGKPATVLAEQTTANAIRFFDIPDESMLRLR</sequence>
<dbReference type="GO" id="GO:0046872">
    <property type="term" value="F:metal ion binding"/>
    <property type="evidence" value="ECO:0007669"/>
    <property type="project" value="UniProtKB-KW"/>
</dbReference>
<dbReference type="InterPro" id="IPR050891">
    <property type="entry name" value="TatD-type_Hydrolase"/>
</dbReference>
<dbReference type="GO" id="GO:0004527">
    <property type="term" value="F:exonuclease activity"/>
    <property type="evidence" value="ECO:0007669"/>
    <property type="project" value="UniProtKB-KW"/>
</dbReference>
<dbReference type="AlphaFoldDB" id="A0A917GTT6"/>